<dbReference type="Proteomes" id="UP001141806">
    <property type="component" value="Unassembled WGS sequence"/>
</dbReference>
<reference evidence="3" key="1">
    <citation type="journal article" date="2023" name="Plant J.">
        <title>The genome of the king protea, Protea cynaroides.</title>
        <authorList>
            <person name="Chang J."/>
            <person name="Duong T.A."/>
            <person name="Schoeman C."/>
            <person name="Ma X."/>
            <person name="Roodt D."/>
            <person name="Barker N."/>
            <person name="Li Z."/>
            <person name="Van de Peer Y."/>
            <person name="Mizrachi E."/>
        </authorList>
    </citation>
    <scope>NUCLEOTIDE SEQUENCE</scope>
    <source>
        <tissue evidence="3">Young leaves</tissue>
    </source>
</reference>
<dbReference type="EMBL" id="JAMYWD010000003">
    <property type="protein sequence ID" value="KAJ4975539.1"/>
    <property type="molecule type" value="Genomic_DNA"/>
</dbReference>
<feature type="coiled-coil region" evidence="1">
    <location>
        <begin position="15"/>
        <end position="59"/>
    </location>
</feature>
<evidence type="ECO:0000256" key="1">
    <source>
        <dbReference type="SAM" id="Coils"/>
    </source>
</evidence>
<organism evidence="3 4">
    <name type="scientific">Protea cynaroides</name>
    <dbReference type="NCBI Taxonomy" id="273540"/>
    <lineage>
        <taxon>Eukaryota</taxon>
        <taxon>Viridiplantae</taxon>
        <taxon>Streptophyta</taxon>
        <taxon>Embryophyta</taxon>
        <taxon>Tracheophyta</taxon>
        <taxon>Spermatophyta</taxon>
        <taxon>Magnoliopsida</taxon>
        <taxon>Proteales</taxon>
        <taxon>Proteaceae</taxon>
        <taxon>Protea</taxon>
    </lineage>
</organism>
<evidence type="ECO:0000256" key="2">
    <source>
        <dbReference type="SAM" id="MobiDB-lite"/>
    </source>
</evidence>
<protein>
    <submittedName>
        <fullName evidence="3">Uncharacterized protein</fullName>
    </submittedName>
</protein>
<evidence type="ECO:0000313" key="3">
    <source>
        <dbReference type="EMBL" id="KAJ4975539.1"/>
    </source>
</evidence>
<sequence length="161" mass="17113">MVAAQTERDAAITAKTEMEGQLKVADEKLLEAEERFLKVEELTQEVELKRRVLETSLDQNRRWLSEEKSRCQRLDEQYTSQGSSSLAPPVASSSTPAPSEVASSSLPAPSEVTSSSLPAPPEVTSSSLPAPPKVVSPAPAPLAPSNTPDAASEDLLPSEGC</sequence>
<evidence type="ECO:0000313" key="4">
    <source>
        <dbReference type="Proteomes" id="UP001141806"/>
    </source>
</evidence>
<feature type="region of interest" description="Disordered" evidence="2">
    <location>
        <begin position="64"/>
        <end position="161"/>
    </location>
</feature>
<feature type="compositionally biased region" description="Pro residues" evidence="2">
    <location>
        <begin position="129"/>
        <end position="142"/>
    </location>
</feature>
<proteinExistence type="predicted"/>
<feature type="compositionally biased region" description="Basic and acidic residues" evidence="2">
    <location>
        <begin position="64"/>
        <end position="76"/>
    </location>
</feature>
<keyword evidence="4" id="KW-1185">Reference proteome</keyword>
<feature type="compositionally biased region" description="Low complexity" evidence="2">
    <location>
        <begin position="83"/>
        <end position="105"/>
    </location>
</feature>
<gene>
    <name evidence="3" type="ORF">NE237_000645</name>
</gene>
<keyword evidence="1" id="KW-0175">Coiled coil</keyword>
<name>A0A9Q0QXP3_9MAGN</name>
<accession>A0A9Q0QXP3</accession>
<dbReference type="AlphaFoldDB" id="A0A9Q0QXP3"/>
<comment type="caution">
    <text evidence="3">The sequence shown here is derived from an EMBL/GenBank/DDBJ whole genome shotgun (WGS) entry which is preliminary data.</text>
</comment>